<reference evidence="1" key="2">
    <citation type="submission" date="2021-04" db="EMBL/GenBank/DDBJ databases">
        <authorList>
            <person name="Gilroy R."/>
        </authorList>
    </citation>
    <scope>NUCLEOTIDE SEQUENCE</scope>
    <source>
        <strain evidence="1">ChiBcolR8-3208</strain>
    </source>
</reference>
<reference evidence="1" key="1">
    <citation type="journal article" date="2021" name="PeerJ">
        <title>Extensive microbial diversity within the chicken gut microbiome revealed by metagenomics and culture.</title>
        <authorList>
            <person name="Gilroy R."/>
            <person name="Ravi A."/>
            <person name="Getino M."/>
            <person name="Pursley I."/>
            <person name="Horton D.L."/>
            <person name="Alikhan N.F."/>
            <person name="Baker D."/>
            <person name="Gharbi K."/>
            <person name="Hall N."/>
            <person name="Watson M."/>
            <person name="Adriaenssens E.M."/>
            <person name="Foster-Nyarko E."/>
            <person name="Jarju S."/>
            <person name="Secka A."/>
            <person name="Antonio M."/>
            <person name="Oren A."/>
            <person name="Chaudhuri R.R."/>
            <person name="La Ragione R."/>
            <person name="Hildebrand F."/>
            <person name="Pallen M.J."/>
        </authorList>
    </citation>
    <scope>NUCLEOTIDE SEQUENCE</scope>
    <source>
        <strain evidence="1">ChiBcolR8-3208</strain>
    </source>
</reference>
<dbReference type="EMBL" id="DWXZ01000208">
    <property type="protein sequence ID" value="HJB38318.1"/>
    <property type="molecule type" value="Genomic_DNA"/>
</dbReference>
<protein>
    <submittedName>
        <fullName evidence="1">Phage portal protein</fullName>
    </submittedName>
</protein>
<evidence type="ECO:0000313" key="2">
    <source>
        <dbReference type="Proteomes" id="UP000824214"/>
    </source>
</evidence>
<name>A0A9D2M0U4_9FIRM</name>
<dbReference type="Proteomes" id="UP000824214">
    <property type="component" value="Unassembled WGS sequence"/>
</dbReference>
<accession>A0A9D2M0U4</accession>
<proteinExistence type="predicted"/>
<dbReference type="AlphaFoldDB" id="A0A9D2M0U4"/>
<comment type="caution">
    <text evidence="1">The sequence shown here is derived from an EMBL/GenBank/DDBJ whole genome shotgun (WGS) entry which is preliminary data.</text>
</comment>
<sequence>MLGFRKKEQAAAVSVQTRPEESFRLGRAAPPGPGERALYRALREKVPIIDASINKLRRLLGSFVVECPDEAAQRGLRRFLEDVPVGAAGQGIDSFLGVYFEELLTYGNAVGEMVVSGGQVTALYNASLESVELEQAGPLEVKVSVWDGAQRRPCPYPELLLVSALNPEAGSARGTSLLRGLPFVSEILLKIYHTLGVNWDRLGNVRFAVTCKSDPSGLYAGERARQMAQEWQRAMRSSQVSDFVAVGDVSIQAIGADNQILDSEVPVRQMLEQIVAKLGVPPFLLGLSWSSTERMSSQQADMLTSELDAYRRVLTPVIRKICRTWLTLAGYGPECAIQWEEITMQDEVDHANARYLTARARQLEQKEEEL</sequence>
<evidence type="ECO:0000313" key="1">
    <source>
        <dbReference type="EMBL" id="HJB38318.1"/>
    </source>
</evidence>
<organism evidence="1 2">
    <name type="scientific">Candidatus Acutalibacter ornithocaccae</name>
    <dbReference type="NCBI Taxonomy" id="2838416"/>
    <lineage>
        <taxon>Bacteria</taxon>
        <taxon>Bacillati</taxon>
        <taxon>Bacillota</taxon>
        <taxon>Clostridia</taxon>
        <taxon>Eubacteriales</taxon>
        <taxon>Acutalibacteraceae</taxon>
        <taxon>Acutalibacter</taxon>
    </lineage>
</organism>
<gene>
    <name evidence="1" type="ORF">H9942_09685</name>
</gene>